<organism evidence="1 2">
    <name type="scientific">Marasmius tenuissimus</name>
    <dbReference type="NCBI Taxonomy" id="585030"/>
    <lineage>
        <taxon>Eukaryota</taxon>
        <taxon>Fungi</taxon>
        <taxon>Dikarya</taxon>
        <taxon>Basidiomycota</taxon>
        <taxon>Agaricomycotina</taxon>
        <taxon>Agaricomycetes</taxon>
        <taxon>Agaricomycetidae</taxon>
        <taxon>Agaricales</taxon>
        <taxon>Marasmiineae</taxon>
        <taxon>Marasmiaceae</taxon>
        <taxon>Marasmius</taxon>
    </lineage>
</organism>
<proteinExistence type="predicted"/>
<name>A0ABR2ZTK9_9AGAR</name>
<evidence type="ECO:0000313" key="2">
    <source>
        <dbReference type="Proteomes" id="UP001437256"/>
    </source>
</evidence>
<keyword evidence="2" id="KW-1185">Reference proteome</keyword>
<sequence length="229" mass="26229">MDVRDTGRFIDGEKIMNQGDETHDEYWRRLVSIKRPEGTRLRTLFVHNMSGPTLQMLGAKAIVGFTKHFFRSAIDPHGAYADITVILTFIRSVERLLPSSASHTSGRTMVEGVLNTQRPLYLGSGDGSYLVSDLLAVHLIREEHSSTVISYHHTDPDTTSAQYLHERIRYAGQSVYWQSIFQQSPDPTFILLLFIWHAMYSWDEALETLYLHIIDLVRLTSSYLQLVNN</sequence>
<accession>A0ABR2ZTK9</accession>
<comment type="caution">
    <text evidence="1">The sequence shown here is derived from an EMBL/GenBank/DDBJ whole genome shotgun (WGS) entry which is preliminary data.</text>
</comment>
<dbReference type="Proteomes" id="UP001437256">
    <property type="component" value="Unassembled WGS sequence"/>
</dbReference>
<reference evidence="1 2" key="1">
    <citation type="submission" date="2024-05" db="EMBL/GenBank/DDBJ databases">
        <title>A draft genome resource for the thread blight pathogen Marasmius tenuissimus strain MS-2.</title>
        <authorList>
            <person name="Yulfo-Soto G.E."/>
            <person name="Baruah I.K."/>
            <person name="Amoako-Attah I."/>
            <person name="Bukari Y."/>
            <person name="Meinhardt L.W."/>
            <person name="Bailey B.A."/>
            <person name="Cohen S.P."/>
        </authorList>
    </citation>
    <scope>NUCLEOTIDE SEQUENCE [LARGE SCALE GENOMIC DNA]</scope>
    <source>
        <strain evidence="1 2">MS-2</strain>
    </source>
</reference>
<protein>
    <submittedName>
        <fullName evidence="1">Uncharacterized protein</fullName>
    </submittedName>
</protein>
<dbReference type="EMBL" id="JBBXMP010000058">
    <property type="protein sequence ID" value="KAL0064678.1"/>
    <property type="molecule type" value="Genomic_DNA"/>
</dbReference>
<gene>
    <name evidence="1" type="ORF">AAF712_008376</name>
</gene>
<evidence type="ECO:0000313" key="1">
    <source>
        <dbReference type="EMBL" id="KAL0064678.1"/>
    </source>
</evidence>